<organism evidence="1 2">
    <name type="scientific">Aegilops tauschii subsp. strangulata</name>
    <name type="common">Goatgrass</name>
    <dbReference type="NCBI Taxonomy" id="200361"/>
    <lineage>
        <taxon>Eukaryota</taxon>
        <taxon>Viridiplantae</taxon>
        <taxon>Streptophyta</taxon>
        <taxon>Embryophyta</taxon>
        <taxon>Tracheophyta</taxon>
        <taxon>Spermatophyta</taxon>
        <taxon>Magnoliopsida</taxon>
        <taxon>Liliopsida</taxon>
        <taxon>Poales</taxon>
        <taxon>Poaceae</taxon>
        <taxon>BOP clade</taxon>
        <taxon>Pooideae</taxon>
        <taxon>Triticodae</taxon>
        <taxon>Triticeae</taxon>
        <taxon>Triticinae</taxon>
        <taxon>Aegilops</taxon>
    </lineage>
</organism>
<sequence length="62" mass="7324">METKLSARYTIHLSIAFRYSKENFGRADQANIQASYLYKPCYVLLECFSQRSRELRTRVRGS</sequence>
<name>A0A452XS45_AEGTS</name>
<dbReference type="Gramene" id="AET1Gv20140600.1">
    <property type="protein sequence ID" value="AET1Gv20140600.1"/>
    <property type="gene ID" value="AET1Gv20140600"/>
</dbReference>
<protein>
    <submittedName>
        <fullName evidence="1">Uncharacterized protein</fullName>
    </submittedName>
</protein>
<dbReference type="EnsemblPlants" id="AET1Gv20140600.1">
    <property type="protein sequence ID" value="AET1Gv20140600.1"/>
    <property type="gene ID" value="AET1Gv20140600"/>
</dbReference>
<evidence type="ECO:0000313" key="1">
    <source>
        <dbReference type="EnsemblPlants" id="AET1Gv20140600.1"/>
    </source>
</evidence>
<reference evidence="1" key="3">
    <citation type="journal article" date="2017" name="Nature">
        <title>Genome sequence of the progenitor of the wheat D genome Aegilops tauschii.</title>
        <authorList>
            <person name="Luo M.C."/>
            <person name="Gu Y.Q."/>
            <person name="Puiu D."/>
            <person name="Wang H."/>
            <person name="Twardziok S.O."/>
            <person name="Deal K.R."/>
            <person name="Huo N."/>
            <person name="Zhu T."/>
            <person name="Wang L."/>
            <person name="Wang Y."/>
            <person name="McGuire P.E."/>
            <person name="Liu S."/>
            <person name="Long H."/>
            <person name="Ramasamy R.K."/>
            <person name="Rodriguez J.C."/>
            <person name="Van S.L."/>
            <person name="Yuan L."/>
            <person name="Wang Z."/>
            <person name="Xia Z."/>
            <person name="Xiao L."/>
            <person name="Anderson O.D."/>
            <person name="Ouyang S."/>
            <person name="Liang Y."/>
            <person name="Zimin A.V."/>
            <person name="Pertea G."/>
            <person name="Qi P."/>
            <person name="Bennetzen J.L."/>
            <person name="Dai X."/>
            <person name="Dawson M.W."/>
            <person name="Muller H.G."/>
            <person name="Kugler K."/>
            <person name="Rivarola-Duarte L."/>
            <person name="Spannagl M."/>
            <person name="Mayer K.F.X."/>
            <person name="Lu F.H."/>
            <person name="Bevan M.W."/>
            <person name="Leroy P."/>
            <person name="Li P."/>
            <person name="You F.M."/>
            <person name="Sun Q."/>
            <person name="Liu Z."/>
            <person name="Lyons E."/>
            <person name="Wicker T."/>
            <person name="Salzberg S.L."/>
            <person name="Devos K.M."/>
            <person name="Dvorak J."/>
        </authorList>
    </citation>
    <scope>NUCLEOTIDE SEQUENCE [LARGE SCALE GENOMIC DNA]</scope>
    <source>
        <strain evidence="1">cv. AL8/78</strain>
    </source>
</reference>
<reference evidence="1" key="4">
    <citation type="submission" date="2019-03" db="UniProtKB">
        <authorList>
            <consortium name="EnsemblPlants"/>
        </authorList>
    </citation>
    <scope>IDENTIFICATION</scope>
</reference>
<reference evidence="2" key="2">
    <citation type="journal article" date="2017" name="Nat. Plants">
        <title>The Aegilops tauschii genome reveals multiple impacts of transposons.</title>
        <authorList>
            <person name="Zhao G."/>
            <person name="Zou C."/>
            <person name="Li K."/>
            <person name="Wang K."/>
            <person name="Li T."/>
            <person name="Gao L."/>
            <person name="Zhang X."/>
            <person name="Wang H."/>
            <person name="Yang Z."/>
            <person name="Liu X."/>
            <person name="Jiang W."/>
            <person name="Mao L."/>
            <person name="Kong X."/>
            <person name="Jiao Y."/>
            <person name="Jia J."/>
        </authorList>
    </citation>
    <scope>NUCLEOTIDE SEQUENCE [LARGE SCALE GENOMIC DNA]</scope>
    <source>
        <strain evidence="2">cv. AL8/78</strain>
    </source>
</reference>
<keyword evidence="2" id="KW-1185">Reference proteome</keyword>
<reference evidence="1" key="5">
    <citation type="journal article" date="2021" name="G3 (Bethesda)">
        <title>Aegilops tauschii genome assembly Aet v5.0 features greater sequence contiguity and improved annotation.</title>
        <authorList>
            <person name="Wang L."/>
            <person name="Zhu T."/>
            <person name="Rodriguez J.C."/>
            <person name="Deal K.R."/>
            <person name="Dubcovsky J."/>
            <person name="McGuire P.E."/>
            <person name="Lux T."/>
            <person name="Spannagl M."/>
            <person name="Mayer K.F.X."/>
            <person name="Baldrich P."/>
            <person name="Meyers B.C."/>
            <person name="Huo N."/>
            <person name="Gu Y.Q."/>
            <person name="Zhou H."/>
            <person name="Devos K.M."/>
            <person name="Bennetzen J.L."/>
            <person name="Unver T."/>
            <person name="Budak H."/>
            <person name="Gulick P.J."/>
            <person name="Galiba G."/>
            <person name="Kalapos B."/>
            <person name="Nelson D.R."/>
            <person name="Li P."/>
            <person name="You F.M."/>
            <person name="Luo M.C."/>
            <person name="Dvorak J."/>
        </authorList>
    </citation>
    <scope>NUCLEOTIDE SEQUENCE [LARGE SCALE GENOMIC DNA]</scope>
    <source>
        <strain evidence="1">cv. AL8/78</strain>
    </source>
</reference>
<dbReference type="AlphaFoldDB" id="A0A452XS45"/>
<dbReference type="Proteomes" id="UP000015105">
    <property type="component" value="Chromosome 1D"/>
</dbReference>
<evidence type="ECO:0000313" key="2">
    <source>
        <dbReference type="Proteomes" id="UP000015105"/>
    </source>
</evidence>
<reference evidence="2" key="1">
    <citation type="journal article" date="2014" name="Science">
        <title>Ancient hybridizations among the ancestral genomes of bread wheat.</title>
        <authorList>
            <consortium name="International Wheat Genome Sequencing Consortium,"/>
            <person name="Marcussen T."/>
            <person name="Sandve S.R."/>
            <person name="Heier L."/>
            <person name="Spannagl M."/>
            <person name="Pfeifer M."/>
            <person name="Jakobsen K.S."/>
            <person name="Wulff B.B."/>
            <person name="Steuernagel B."/>
            <person name="Mayer K.F."/>
            <person name="Olsen O.A."/>
        </authorList>
    </citation>
    <scope>NUCLEOTIDE SEQUENCE [LARGE SCALE GENOMIC DNA]</scope>
    <source>
        <strain evidence="2">cv. AL8/78</strain>
    </source>
</reference>
<accession>A0A452XS45</accession>
<proteinExistence type="predicted"/>